<comment type="caution">
    <text evidence="1">The sequence shown here is derived from an EMBL/GenBank/DDBJ whole genome shotgun (WGS) entry which is preliminary data.</text>
</comment>
<organism evidence="1 2">
    <name type="scientific">Arthrobacter hankyongi</name>
    <dbReference type="NCBI Taxonomy" id="2904801"/>
    <lineage>
        <taxon>Bacteria</taxon>
        <taxon>Bacillati</taxon>
        <taxon>Actinomycetota</taxon>
        <taxon>Actinomycetes</taxon>
        <taxon>Micrococcales</taxon>
        <taxon>Micrococcaceae</taxon>
        <taxon>Arthrobacter</taxon>
    </lineage>
</organism>
<keyword evidence="2" id="KW-1185">Reference proteome</keyword>
<protein>
    <submittedName>
        <fullName evidence="1">Uncharacterized protein</fullName>
    </submittedName>
</protein>
<sequence length="74" mass="7731">MNEKIRQVWAASACVESLQAEMDQAQAALSCAMAEALAAGGSPESIGAVANLTLPELERRIHLLQTPPVPGIFG</sequence>
<proteinExistence type="predicted"/>
<dbReference type="Proteomes" id="UP001165368">
    <property type="component" value="Unassembled WGS sequence"/>
</dbReference>
<name>A0ABS9L4U1_9MICC</name>
<dbReference type="EMBL" id="JAKLTQ010000002">
    <property type="protein sequence ID" value="MCG2621487.1"/>
    <property type="molecule type" value="Genomic_DNA"/>
</dbReference>
<reference evidence="1" key="1">
    <citation type="submission" date="2022-01" db="EMBL/GenBank/DDBJ databases">
        <authorList>
            <person name="Jo J.-H."/>
            <person name="Im W.-T."/>
        </authorList>
    </citation>
    <scope>NUCLEOTIDE SEQUENCE</scope>
    <source>
        <strain evidence="1">I2-34</strain>
    </source>
</reference>
<evidence type="ECO:0000313" key="2">
    <source>
        <dbReference type="Proteomes" id="UP001165368"/>
    </source>
</evidence>
<accession>A0ABS9L4U1</accession>
<gene>
    <name evidence="1" type="ORF">LVY72_06095</name>
</gene>
<dbReference type="RefSeq" id="WP_237818734.1">
    <property type="nucleotide sequence ID" value="NZ_JAKLTQ010000002.1"/>
</dbReference>
<evidence type="ECO:0000313" key="1">
    <source>
        <dbReference type="EMBL" id="MCG2621487.1"/>
    </source>
</evidence>